<sequence length="335" mass="36656">MQRQRDEFYTHAWQQAAAQIGASSEHLDGGLIEFARKGRTTRAWKNYTTLDDPVTLRLAGNKPLVLSKLEGIAPVSPWKTFKLETIESAHAMLDGSPHVVKPARNTGAGSGITTGVRTRADLRHSVANAAAFDAVLLIEKQIPGANYRLLFLNGELIEIVRRDPPAVVGDGKSSVRQLVAAENEFRRKQGWRRAQTMLSIDNDMRLTLSAVGMTLSSVPQRDQDVVLKTVINENRACENVLVEQMCSEIIATCRECVVSLGIQLAGVDIITPDASVPLSESGGVVLEVNTTPGLYHHFDPDEMKCRVAPAILEAALRPAVSLPRKVVHEKWEVAS</sequence>
<keyword evidence="1" id="KW-0067">ATP-binding</keyword>
<dbReference type="Proteomes" id="UP000240009">
    <property type="component" value="Unassembled WGS sequence"/>
</dbReference>
<evidence type="ECO:0000259" key="2">
    <source>
        <dbReference type="PROSITE" id="PS50975"/>
    </source>
</evidence>
<accession>A0A2S8F0M5</accession>
<dbReference type="Gene3D" id="3.30.470.20">
    <property type="entry name" value="ATP-grasp fold, B domain"/>
    <property type="match status" value="2"/>
</dbReference>
<name>A0A2S8F0M5_9BACT</name>
<dbReference type="EMBL" id="PUIA01000074">
    <property type="protein sequence ID" value="PQO25690.1"/>
    <property type="molecule type" value="Genomic_DNA"/>
</dbReference>
<dbReference type="PROSITE" id="PS50975">
    <property type="entry name" value="ATP_GRASP"/>
    <property type="match status" value="1"/>
</dbReference>
<dbReference type="GO" id="GO:0046872">
    <property type="term" value="F:metal ion binding"/>
    <property type="evidence" value="ECO:0007669"/>
    <property type="project" value="InterPro"/>
</dbReference>
<evidence type="ECO:0000313" key="4">
    <source>
        <dbReference type="Proteomes" id="UP000240009"/>
    </source>
</evidence>
<reference evidence="3 4" key="1">
    <citation type="submission" date="2018-02" db="EMBL/GenBank/DDBJ databases">
        <title>Comparative genomes isolates from brazilian mangrove.</title>
        <authorList>
            <person name="Araujo J.E."/>
            <person name="Taketani R.G."/>
            <person name="Silva M.C.P."/>
            <person name="Loureco M.V."/>
            <person name="Andreote F.D."/>
        </authorList>
    </citation>
    <scope>NUCLEOTIDE SEQUENCE [LARGE SCALE GENOMIC DNA]</scope>
    <source>
        <strain evidence="3 4">HEX-2 MGV</strain>
    </source>
</reference>
<protein>
    <recommendedName>
        <fullName evidence="2">ATP-grasp domain-containing protein</fullName>
    </recommendedName>
</protein>
<comment type="caution">
    <text evidence="3">The sequence shown here is derived from an EMBL/GenBank/DDBJ whole genome shotgun (WGS) entry which is preliminary data.</text>
</comment>
<dbReference type="AlphaFoldDB" id="A0A2S8F0M5"/>
<evidence type="ECO:0000256" key="1">
    <source>
        <dbReference type="PROSITE-ProRule" id="PRU00409"/>
    </source>
</evidence>
<dbReference type="GO" id="GO:0005524">
    <property type="term" value="F:ATP binding"/>
    <property type="evidence" value="ECO:0007669"/>
    <property type="project" value="UniProtKB-UniRule"/>
</dbReference>
<evidence type="ECO:0000313" key="3">
    <source>
        <dbReference type="EMBL" id="PQO25690.1"/>
    </source>
</evidence>
<dbReference type="SUPFAM" id="SSF56059">
    <property type="entry name" value="Glutathione synthetase ATP-binding domain-like"/>
    <property type="match status" value="1"/>
</dbReference>
<gene>
    <name evidence="3" type="ORF">C5Y96_23005</name>
</gene>
<feature type="domain" description="ATP-grasp" evidence="2">
    <location>
        <begin position="64"/>
        <end position="316"/>
    </location>
</feature>
<dbReference type="InterPro" id="IPR011761">
    <property type="entry name" value="ATP-grasp"/>
</dbReference>
<keyword evidence="1" id="KW-0547">Nucleotide-binding</keyword>
<organism evidence="3 4">
    <name type="scientific">Blastopirellula marina</name>
    <dbReference type="NCBI Taxonomy" id="124"/>
    <lineage>
        <taxon>Bacteria</taxon>
        <taxon>Pseudomonadati</taxon>
        <taxon>Planctomycetota</taxon>
        <taxon>Planctomycetia</taxon>
        <taxon>Pirellulales</taxon>
        <taxon>Pirellulaceae</taxon>
        <taxon>Blastopirellula</taxon>
    </lineage>
</organism>
<proteinExistence type="predicted"/>